<sequence>MKSVGKRKTIIVLFLSTIALYECGRANIARPHLHVFSHRAANRGIPDKSSDPQHLADNPLCPASICFLSIGDFGVGTEAQAKVARQMGNYAEKYGAAFVLGLGDNFYGSGVRSTNDPQWESKFESVYTHNALRNIPWYMSIGDHDHLQSPLAQVEYTKDSSRWRMYDLYYSKHIYFTGKSSKGFSLQLVVTDSVGLEGDVATGPASRRWPEIIEHDPTANKAAGARQFAWLQDVLPKSTADWLIVAGHRPILTGGKRSRTDSEQAFMTRMKGICGQHNVSLYINGHDHTAQHLVDEAGVNYIVNGLGGYDVHGVHALPETRWNATDFHGFALHMLSHDRMEVKWVDSSGNVVGHINIPRRSH</sequence>
<dbReference type="Pfam" id="PF00149">
    <property type="entry name" value="Metallophos"/>
    <property type="match status" value="1"/>
</dbReference>
<dbReference type="AlphaFoldDB" id="A0AAE0BXT3"/>
<accession>A0AAE0BXT3</accession>
<dbReference type="EMBL" id="LGRX02031480">
    <property type="protein sequence ID" value="KAK3244751.1"/>
    <property type="molecule type" value="Genomic_DNA"/>
</dbReference>
<feature type="signal peptide" evidence="3">
    <location>
        <begin position="1"/>
        <end position="26"/>
    </location>
</feature>
<dbReference type="Proteomes" id="UP001190700">
    <property type="component" value="Unassembled WGS sequence"/>
</dbReference>
<reference evidence="5 6" key="1">
    <citation type="journal article" date="2015" name="Genome Biol. Evol.">
        <title>Comparative Genomics of a Bacterivorous Green Alga Reveals Evolutionary Causalities and Consequences of Phago-Mixotrophic Mode of Nutrition.</title>
        <authorList>
            <person name="Burns J.A."/>
            <person name="Paasch A."/>
            <person name="Narechania A."/>
            <person name="Kim E."/>
        </authorList>
    </citation>
    <scope>NUCLEOTIDE SEQUENCE [LARGE SCALE GENOMIC DNA]</scope>
    <source>
        <strain evidence="5 6">PLY_AMNH</strain>
    </source>
</reference>
<dbReference type="InterPro" id="IPR004843">
    <property type="entry name" value="Calcineurin-like_PHP"/>
</dbReference>
<evidence type="ECO:0000256" key="1">
    <source>
        <dbReference type="ARBA" id="ARBA00022729"/>
    </source>
</evidence>
<evidence type="ECO:0000313" key="6">
    <source>
        <dbReference type="Proteomes" id="UP001190700"/>
    </source>
</evidence>
<dbReference type="Gene3D" id="3.60.21.10">
    <property type="match status" value="1"/>
</dbReference>
<dbReference type="InterPro" id="IPR051558">
    <property type="entry name" value="Metallophosphoesterase_PAP"/>
</dbReference>
<evidence type="ECO:0000259" key="4">
    <source>
        <dbReference type="Pfam" id="PF00149"/>
    </source>
</evidence>
<proteinExistence type="predicted"/>
<keyword evidence="2" id="KW-0378">Hydrolase</keyword>
<evidence type="ECO:0000313" key="5">
    <source>
        <dbReference type="EMBL" id="KAK3244751.1"/>
    </source>
</evidence>
<dbReference type="PANTHER" id="PTHR10161">
    <property type="entry name" value="TARTRATE-RESISTANT ACID PHOSPHATASE TYPE 5"/>
    <property type="match status" value="1"/>
</dbReference>
<dbReference type="SUPFAM" id="SSF56300">
    <property type="entry name" value="Metallo-dependent phosphatases"/>
    <property type="match status" value="1"/>
</dbReference>
<protein>
    <recommendedName>
        <fullName evidence="4">Calcineurin-like phosphoesterase domain-containing protein</fullName>
    </recommendedName>
</protein>
<gene>
    <name evidence="5" type="ORF">CYMTET_45651</name>
</gene>
<dbReference type="GO" id="GO:0016787">
    <property type="term" value="F:hydrolase activity"/>
    <property type="evidence" value="ECO:0007669"/>
    <property type="project" value="UniProtKB-KW"/>
</dbReference>
<name>A0AAE0BXT3_9CHLO</name>
<evidence type="ECO:0000256" key="3">
    <source>
        <dbReference type="SAM" id="SignalP"/>
    </source>
</evidence>
<dbReference type="PANTHER" id="PTHR10161:SF57">
    <property type="entry name" value="PROTEIN WITH METALLOPHOSPHATASE DOMAIN"/>
    <property type="match status" value="1"/>
</dbReference>
<feature type="chain" id="PRO_5042192457" description="Calcineurin-like phosphoesterase domain-containing protein" evidence="3">
    <location>
        <begin position="27"/>
        <end position="362"/>
    </location>
</feature>
<comment type="caution">
    <text evidence="5">The sequence shown here is derived from an EMBL/GenBank/DDBJ whole genome shotgun (WGS) entry which is preliminary data.</text>
</comment>
<feature type="domain" description="Calcineurin-like phosphoesterase" evidence="4">
    <location>
        <begin position="69"/>
        <end position="289"/>
    </location>
</feature>
<evidence type="ECO:0000256" key="2">
    <source>
        <dbReference type="ARBA" id="ARBA00022801"/>
    </source>
</evidence>
<keyword evidence="6" id="KW-1185">Reference proteome</keyword>
<organism evidence="5 6">
    <name type="scientific">Cymbomonas tetramitiformis</name>
    <dbReference type="NCBI Taxonomy" id="36881"/>
    <lineage>
        <taxon>Eukaryota</taxon>
        <taxon>Viridiplantae</taxon>
        <taxon>Chlorophyta</taxon>
        <taxon>Pyramimonadophyceae</taxon>
        <taxon>Pyramimonadales</taxon>
        <taxon>Pyramimonadaceae</taxon>
        <taxon>Cymbomonas</taxon>
    </lineage>
</organism>
<keyword evidence="1 3" id="KW-0732">Signal</keyword>
<dbReference type="InterPro" id="IPR029052">
    <property type="entry name" value="Metallo-depent_PP-like"/>
</dbReference>